<evidence type="ECO:0000313" key="3">
    <source>
        <dbReference type="EMBL" id="CAB4878644.1"/>
    </source>
</evidence>
<dbReference type="GO" id="GO:0006508">
    <property type="term" value="P:proteolysis"/>
    <property type="evidence" value="ECO:0007669"/>
    <property type="project" value="InterPro"/>
</dbReference>
<dbReference type="PANTHER" id="PTHR11731">
    <property type="entry name" value="PROTEASE FAMILY S9B,C DIPEPTIDYL-PEPTIDASE IV-RELATED"/>
    <property type="match status" value="1"/>
</dbReference>
<name>A0A6J7ECK2_9ZZZZ</name>
<dbReference type="SUPFAM" id="SSF82171">
    <property type="entry name" value="DPP6 N-terminal domain-like"/>
    <property type="match status" value="1"/>
</dbReference>
<gene>
    <name evidence="3" type="ORF">UFOPK3401_01238</name>
</gene>
<reference evidence="3" key="1">
    <citation type="submission" date="2020-05" db="EMBL/GenBank/DDBJ databases">
        <authorList>
            <person name="Chiriac C."/>
            <person name="Salcher M."/>
            <person name="Ghai R."/>
            <person name="Kavagutti S V."/>
        </authorList>
    </citation>
    <scope>NUCLEOTIDE SEQUENCE</scope>
</reference>
<dbReference type="Pfam" id="PF00930">
    <property type="entry name" value="DPPIV_N"/>
    <property type="match status" value="1"/>
</dbReference>
<dbReference type="EMBL" id="CAFBLM010000065">
    <property type="protein sequence ID" value="CAB4878644.1"/>
    <property type="molecule type" value="Genomic_DNA"/>
</dbReference>
<accession>A0A6J7ECK2</accession>
<dbReference type="GO" id="GO:0008236">
    <property type="term" value="F:serine-type peptidase activity"/>
    <property type="evidence" value="ECO:0007669"/>
    <property type="project" value="InterPro"/>
</dbReference>
<dbReference type="InterPro" id="IPR001375">
    <property type="entry name" value="Peptidase_S9_cat"/>
</dbReference>
<dbReference type="InterPro" id="IPR002469">
    <property type="entry name" value="Peptidase_S9B_N"/>
</dbReference>
<evidence type="ECO:0000259" key="2">
    <source>
        <dbReference type="Pfam" id="PF00930"/>
    </source>
</evidence>
<dbReference type="Pfam" id="PF00326">
    <property type="entry name" value="Peptidase_S9"/>
    <property type="match status" value="1"/>
</dbReference>
<organism evidence="3">
    <name type="scientific">freshwater metagenome</name>
    <dbReference type="NCBI Taxonomy" id="449393"/>
    <lineage>
        <taxon>unclassified sequences</taxon>
        <taxon>metagenomes</taxon>
        <taxon>ecological metagenomes</taxon>
    </lineage>
</organism>
<evidence type="ECO:0000259" key="1">
    <source>
        <dbReference type="Pfam" id="PF00326"/>
    </source>
</evidence>
<dbReference type="InterPro" id="IPR029058">
    <property type="entry name" value="AB_hydrolase_fold"/>
</dbReference>
<dbReference type="GO" id="GO:0008239">
    <property type="term" value="F:dipeptidyl-peptidase activity"/>
    <property type="evidence" value="ECO:0007669"/>
    <property type="project" value="TreeGrafter"/>
</dbReference>
<proteinExistence type="predicted"/>
<feature type="domain" description="Dipeptidylpeptidase IV N-terminal" evidence="2">
    <location>
        <begin position="109"/>
        <end position="370"/>
    </location>
</feature>
<dbReference type="InterPro" id="IPR050278">
    <property type="entry name" value="Serine_Prot_S9B/DPPIV"/>
</dbReference>
<dbReference type="AlphaFoldDB" id="A0A6J7ECK2"/>
<sequence length="697" mass="75531">MSTDSFPRRSALTRGFRLGAPRTFTISSDGSRVLFLRSRHGTDEVNALWSLEVATGIETCVADPRELASVDGELPAEEKARRERAREVAGGIVTYCTDADCSRAVVTMAGQAFLVDVKQARTSPLDLPSPILDPRLDRSGRRIAFVHDNALWVHDLTGLASASAVRLTPVESAAQITWGLADFIAAEEMDRTRGHWWDYNGTAVFVQRTDASAVDELTIVNPTDPTAPMTHRYPAAGTTNASVSVRRFGLDGSSVEISWDKATYEYFVDLISDQHGQMLLVQSRDQRTLRLLAINADGSTSLIEEQDDENWVELVAGAPARLANGGLVRVLDINNNRHLTIDDFVVSPNGWDVRSVNSVDEDTVVFSASPTANSWDCALWSWNGESGAQTMVSGGWNSGMSRGGTQLIASNQLNAPKGEQSVISVESVHSAQPHIIESFVEIPTVEPVIYRVETAEPLLRIAVLFPDGEIPSKPLPVLLDPYGGPHGQRVMSAASAFLTAQWWANQGFVVIVADGRGMPGSPAWEKSVHLDLSSGVLADQVSALQAVAAAYPSSLDLSAVGIRGWSFGGYLAALAVLDRPDVFHAAVAGAPVTEWRLYDTHYTERYLGDPAKNSAIYDANSLIPRAKNLTRPLLLIHGVADDNVFVSNTAQLSQALTAAGKEHQVEYLTGVTHMTPQEEVAENLLLLQLDFLKKSLD</sequence>
<dbReference type="Gene3D" id="3.40.50.1820">
    <property type="entry name" value="alpha/beta hydrolase"/>
    <property type="match status" value="1"/>
</dbReference>
<dbReference type="SUPFAM" id="SSF53474">
    <property type="entry name" value="alpha/beta-Hydrolases"/>
    <property type="match status" value="1"/>
</dbReference>
<feature type="domain" description="Peptidase S9 prolyl oligopeptidase catalytic" evidence="1">
    <location>
        <begin position="498"/>
        <end position="696"/>
    </location>
</feature>
<protein>
    <submittedName>
        <fullName evidence="3">Unannotated protein</fullName>
    </submittedName>
</protein>
<dbReference type="PANTHER" id="PTHR11731:SF193">
    <property type="entry name" value="DIPEPTIDYL PEPTIDASE 9"/>
    <property type="match status" value="1"/>
</dbReference>
<dbReference type="Gene3D" id="2.140.10.30">
    <property type="entry name" value="Dipeptidylpeptidase IV, N-terminal domain"/>
    <property type="match status" value="1"/>
</dbReference>